<evidence type="ECO:0000256" key="1">
    <source>
        <dbReference type="SAM" id="Phobius"/>
    </source>
</evidence>
<keyword evidence="1" id="KW-1133">Transmembrane helix</keyword>
<keyword evidence="1" id="KW-0472">Membrane</keyword>
<proteinExistence type="predicted"/>
<reference evidence="2" key="1">
    <citation type="submission" date="2020-10" db="EMBL/GenBank/DDBJ databases">
        <title>Diversity and distribution of actinomycetes associated with coral in the coast of Hainan.</title>
        <authorList>
            <person name="Li F."/>
        </authorList>
    </citation>
    <scope>NUCLEOTIDE SEQUENCE</scope>
    <source>
        <strain evidence="2">HNM0983</strain>
    </source>
</reference>
<dbReference type="EMBL" id="JADEYC010000037">
    <property type="protein sequence ID" value="MBE9376228.1"/>
    <property type="molecule type" value="Genomic_DNA"/>
</dbReference>
<dbReference type="Proteomes" id="UP000598360">
    <property type="component" value="Unassembled WGS sequence"/>
</dbReference>
<protein>
    <recommendedName>
        <fullName evidence="4">Holin</fullName>
    </recommendedName>
</protein>
<keyword evidence="1" id="KW-0812">Transmembrane</keyword>
<organism evidence="2 3">
    <name type="scientific">Saccharopolyspora montiporae</name>
    <dbReference type="NCBI Taxonomy" id="2781240"/>
    <lineage>
        <taxon>Bacteria</taxon>
        <taxon>Bacillati</taxon>
        <taxon>Actinomycetota</taxon>
        <taxon>Actinomycetes</taxon>
        <taxon>Pseudonocardiales</taxon>
        <taxon>Pseudonocardiaceae</taxon>
        <taxon>Saccharopolyspora</taxon>
    </lineage>
</organism>
<feature type="transmembrane region" description="Helical" evidence="1">
    <location>
        <begin position="36"/>
        <end position="55"/>
    </location>
</feature>
<dbReference type="AlphaFoldDB" id="A0A929BDV0"/>
<evidence type="ECO:0000313" key="2">
    <source>
        <dbReference type="EMBL" id="MBE9376228.1"/>
    </source>
</evidence>
<comment type="caution">
    <text evidence="2">The sequence shown here is derived from an EMBL/GenBank/DDBJ whole genome shotgun (WGS) entry which is preliminary data.</text>
</comment>
<accession>A0A929BDV0</accession>
<evidence type="ECO:0008006" key="4">
    <source>
        <dbReference type="Google" id="ProtNLM"/>
    </source>
</evidence>
<keyword evidence="3" id="KW-1185">Reference proteome</keyword>
<dbReference type="RefSeq" id="WP_193929704.1">
    <property type="nucleotide sequence ID" value="NZ_JADEYC010000037.1"/>
</dbReference>
<gene>
    <name evidence="2" type="ORF">IQ251_17400</name>
</gene>
<sequence length="65" mass="6770">MNPKLKALFQLAGALAGSIGLITRLREARADKDRLALADAVISALGTITGAALAVRTLRKGEDPK</sequence>
<name>A0A929BDV0_9PSEU</name>
<evidence type="ECO:0000313" key="3">
    <source>
        <dbReference type="Proteomes" id="UP000598360"/>
    </source>
</evidence>